<keyword evidence="7" id="KW-0808">Transferase</keyword>
<dbReference type="Gene3D" id="3.80.10.10">
    <property type="entry name" value="Ribonuclease Inhibitor"/>
    <property type="match status" value="2"/>
</dbReference>
<keyword evidence="4" id="KW-0723">Serine/threonine-protein kinase</keyword>
<evidence type="ECO:0000313" key="24">
    <source>
        <dbReference type="Proteomes" id="UP000826271"/>
    </source>
</evidence>
<comment type="catalytic activity">
    <reaction evidence="18">
        <text>L-threonyl-[protein] + ATP = O-phospho-L-threonyl-[protein] + ADP + H(+)</text>
        <dbReference type="Rhea" id="RHEA:46608"/>
        <dbReference type="Rhea" id="RHEA-COMP:11060"/>
        <dbReference type="Rhea" id="RHEA-COMP:11605"/>
        <dbReference type="ChEBI" id="CHEBI:15378"/>
        <dbReference type="ChEBI" id="CHEBI:30013"/>
        <dbReference type="ChEBI" id="CHEBI:30616"/>
        <dbReference type="ChEBI" id="CHEBI:61977"/>
        <dbReference type="ChEBI" id="CHEBI:456216"/>
        <dbReference type="EC" id="2.7.11.1"/>
    </reaction>
</comment>
<dbReference type="SUPFAM" id="SSF56112">
    <property type="entry name" value="Protein kinase-like (PK-like)"/>
    <property type="match status" value="1"/>
</dbReference>
<keyword evidence="9" id="KW-0732">Signal</keyword>
<keyword evidence="10" id="KW-0677">Repeat</keyword>
<evidence type="ECO:0000256" key="13">
    <source>
        <dbReference type="ARBA" id="ARBA00022840"/>
    </source>
</evidence>
<dbReference type="GO" id="GO:0005886">
    <property type="term" value="C:plasma membrane"/>
    <property type="evidence" value="ECO:0007669"/>
    <property type="project" value="UniProtKB-SubCell"/>
</dbReference>
<dbReference type="Pfam" id="PF13855">
    <property type="entry name" value="LRR_8"/>
    <property type="match status" value="1"/>
</dbReference>
<dbReference type="GO" id="GO:0006952">
    <property type="term" value="P:defense response"/>
    <property type="evidence" value="ECO:0007669"/>
    <property type="project" value="UniProtKB-ARBA"/>
</dbReference>
<dbReference type="Gene3D" id="1.10.510.10">
    <property type="entry name" value="Transferase(Phosphotransferase) domain 1"/>
    <property type="match status" value="1"/>
</dbReference>
<protein>
    <recommendedName>
        <fullName evidence="2">non-specific serine/threonine protein kinase</fullName>
        <ecNumber evidence="2">2.7.11.1</ecNumber>
    </recommendedName>
</protein>
<dbReference type="InterPro" id="IPR032675">
    <property type="entry name" value="LRR_dom_sf"/>
</dbReference>
<dbReference type="GO" id="GO:0004674">
    <property type="term" value="F:protein serine/threonine kinase activity"/>
    <property type="evidence" value="ECO:0007669"/>
    <property type="project" value="UniProtKB-KW"/>
</dbReference>
<gene>
    <name evidence="23" type="ORF">BUALT_Bualt16G0054100</name>
</gene>
<dbReference type="Proteomes" id="UP000826271">
    <property type="component" value="Unassembled WGS sequence"/>
</dbReference>
<accession>A0AAV6WH32</accession>
<dbReference type="Pfam" id="PF00560">
    <property type="entry name" value="LRR_1"/>
    <property type="match status" value="4"/>
</dbReference>
<dbReference type="InterPro" id="IPR055414">
    <property type="entry name" value="LRR_R13L4/SHOC2-like"/>
</dbReference>
<dbReference type="GO" id="GO:0051707">
    <property type="term" value="P:response to other organism"/>
    <property type="evidence" value="ECO:0007669"/>
    <property type="project" value="UniProtKB-ARBA"/>
</dbReference>
<dbReference type="GO" id="GO:0009791">
    <property type="term" value="P:post-embryonic development"/>
    <property type="evidence" value="ECO:0007669"/>
    <property type="project" value="UniProtKB-ARBA"/>
</dbReference>
<evidence type="ECO:0000256" key="3">
    <source>
        <dbReference type="ARBA" id="ARBA00022475"/>
    </source>
</evidence>
<reference evidence="23" key="1">
    <citation type="submission" date="2019-10" db="EMBL/GenBank/DDBJ databases">
        <authorList>
            <person name="Zhang R."/>
            <person name="Pan Y."/>
            <person name="Wang J."/>
            <person name="Ma R."/>
            <person name="Yu S."/>
        </authorList>
    </citation>
    <scope>NUCLEOTIDE SEQUENCE</scope>
    <source>
        <strain evidence="23">LA-IB0</strain>
        <tissue evidence="23">Leaf</tissue>
    </source>
</reference>
<evidence type="ECO:0000256" key="8">
    <source>
        <dbReference type="ARBA" id="ARBA00022692"/>
    </source>
</evidence>
<evidence type="ECO:0000259" key="22">
    <source>
        <dbReference type="PROSITE" id="PS50011"/>
    </source>
</evidence>
<name>A0AAV6WH32_9LAMI</name>
<keyword evidence="16" id="KW-0675">Receptor</keyword>
<dbReference type="InterPro" id="IPR003591">
    <property type="entry name" value="Leu-rich_rpt_typical-subtyp"/>
</dbReference>
<evidence type="ECO:0000256" key="18">
    <source>
        <dbReference type="ARBA" id="ARBA00047899"/>
    </source>
</evidence>
<feature type="transmembrane region" description="Helical" evidence="21">
    <location>
        <begin position="464"/>
        <end position="488"/>
    </location>
</feature>
<sequence length="820" mass="91222">MCSSSSQLEELRLHVNELVGELPERIGECSALRLVSMSYNKISGVIPRGIGNLTTLQILYVGYNNLIGTIPEEMGNLDNLNTHYLGVNNLRGSIPTKIFNISNLQIFTASMNQLSGQIPSSFGYGLPNLVELYVNDNYFTGQIPHSITNSSKLTVINFSTNNLSGLVPNILGGLSLLEELYLDGNNFVSESSELSFINSLTNCRYLRKLSLGNNHFNGILPVSVGNLSTYLEYFYAYNCRLRGTIPDGFGNLVNLLILSLFDNRLTGSIPTTFGNLQNLQGLALYTNSISGFIPNNICGLQRLNGLFLQQNQVTGSIPDCIGNLTTLRSLKLGNNKLDSRIPTNLWQLNDLLELNLSSNFLIGSLPPDAGNLKVATLSIGKLVNLETLDLSHNNLSGNIPKSLEGLRYLTYFDVSFNYLSGQIPSGGPFRNFGSQFFASNEGLCGDLRYGVPKCRNAASQKRNIILRVVYALLGVSALVFVMAIAYVFRRYRKKETVESQRDLTSGKAPLRASYYELSQATEGFNESHLLGTGGFSSVYKGTLQNEEEVAIKVFNLQLERAFKSFDTECEVLRNLRHRNLCKVITACSNENFKALILEYMPNGSLERWLYSEDYFLDMMQRIDIMMDVACALEYLHHGYTIPIVHCDLKPSNVLLDQDMVGHLSDFGIAKVLGDDDSFAQTTTIATFGYIAPEYGSEGLVSIRCDVYSYGIMLMEVFTRRKPSSEAFPEDLSLRSWVTSSFPNAITRIIDPELLKLDEENFAGKYEILSSIMELALKCSMENPDDRINMEDVVAALKKIKLKLLPYFPETTKGSVQNNPN</sequence>
<evidence type="ECO:0000256" key="11">
    <source>
        <dbReference type="ARBA" id="ARBA00022741"/>
    </source>
</evidence>
<dbReference type="Pfam" id="PF23598">
    <property type="entry name" value="LRR_14"/>
    <property type="match status" value="1"/>
</dbReference>
<dbReference type="FunFam" id="3.30.200.20:FF:000661">
    <property type="entry name" value="Serine-threonine protein kinase plant-type"/>
    <property type="match status" value="1"/>
</dbReference>
<keyword evidence="24" id="KW-1185">Reference proteome</keyword>
<dbReference type="InterPro" id="IPR000719">
    <property type="entry name" value="Prot_kinase_dom"/>
</dbReference>
<dbReference type="InterPro" id="IPR017441">
    <property type="entry name" value="Protein_kinase_ATP_BS"/>
</dbReference>
<comment type="subcellular location">
    <subcellularLocation>
        <location evidence="1">Cell membrane</location>
        <topology evidence="1">Single-pass membrane protein</topology>
    </subcellularLocation>
</comment>
<keyword evidence="8 21" id="KW-0812">Transmembrane</keyword>
<keyword evidence="12" id="KW-0418">Kinase</keyword>
<dbReference type="PROSITE" id="PS00107">
    <property type="entry name" value="PROTEIN_KINASE_ATP"/>
    <property type="match status" value="1"/>
</dbReference>
<evidence type="ECO:0000256" key="15">
    <source>
        <dbReference type="ARBA" id="ARBA00023136"/>
    </source>
</evidence>
<keyword evidence="14 21" id="KW-1133">Transmembrane helix</keyword>
<dbReference type="InterPro" id="IPR011009">
    <property type="entry name" value="Kinase-like_dom_sf"/>
</dbReference>
<comment type="catalytic activity">
    <reaction evidence="19">
        <text>L-seryl-[protein] + ATP = O-phospho-L-seryl-[protein] + ADP + H(+)</text>
        <dbReference type="Rhea" id="RHEA:17989"/>
        <dbReference type="Rhea" id="RHEA-COMP:9863"/>
        <dbReference type="Rhea" id="RHEA-COMP:11604"/>
        <dbReference type="ChEBI" id="CHEBI:15378"/>
        <dbReference type="ChEBI" id="CHEBI:29999"/>
        <dbReference type="ChEBI" id="CHEBI:30616"/>
        <dbReference type="ChEBI" id="CHEBI:83421"/>
        <dbReference type="ChEBI" id="CHEBI:456216"/>
        <dbReference type="EC" id="2.7.11.1"/>
    </reaction>
</comment>
<dbReference type="PROSITE" id="PS51450">
    <property type="entry name" value="LRR"/>
    <property type="match status" value="1"/>
</dbReference>
<dbReference type="PANTHER" id="PTHR27008">
    <property type="entry name" value="OS04G0122200 PROTEIN"/>
    <property type="match status" value="1"/>
</dbReference>
<organism evidence="23 24">
    <name type="scientific">Buddleja alternifolia</name>
    <dbReference type="NCBI Taxonomy" id="168488"/>
    <lineage>
        <taxon>Eukaryota</taxon>
        <taxon>Viridiplantae</taxon>
        <taxon>Streptophyta</taxon>
        <taxon>Embryophyta</taxon>
        <taxon>Tracheophyta</taxon>
        <taxon>Spermatophyta</taxon>
        <taxon>Magnoliopsida</taxon>
        <taxon>eudicotyledons</taxon>
        <taxon>Gunneridae</taxon>
        <taxon>Pentapetalae</taxon>
        <taxon>asterids</taxon>
        <taxon>lamiids</taxon>
        <taxon>Lamiales</taxon>
        <taxon>Scrophulariaceae</taxon>
        <taxon>Buddlejeae</taxon>
        <taxon>Buddleja</taxon>
    </lineage>
</organism>
<evidence type="ECO:0000256" key="4">
    <source>
        <dbReference type="ARBA" id="ARBA00022527"/>
    </source>
</evidence>
<keyword evidence="6" id="KW-0433">Leucine-rich repeat</keyword>
<evidence type="ECO:0000256" key="20">
    <source>
        <dbReference type="PROSITE-ProRule" id="PRU10141"/>
    </source>
</evidence>
<keyword evidence="11 20" id="KW-0547">Nucleotide-binding</keyword>
<dbReference type="InterPro" id="IPR008271">
    <property type="entry name" value="Ser/Thr_kinase_AS"/>
</dbReference>
<feature type="domain" description="Protein kinase" evidence="22">
    <location>
        <begin position="524"/>
        <end position="807"/>
    </location>
</feature>
<keyword evidence="13 20" id="KW-0067">ATP-binding</keyword>
<evidence type="ECO:0000256" key="2">
    <source>
        <dbReference type="ARBA" id="ARBA00012513"/>
    </source>
</evidence>
<evidence type="ECO:0000256" key="17">
    <source>
        <dbReference type="ARBA" id="ARBA00023180"/>
    </source>
</evidence>
<dbReference type="SMART" id="SM00369">
    <property type="entry name" value="LRR_TYP"/>
    <property type="match status" value="8"/>
</dbReference>
<evidence type="ECO:0000256" key="16">
    <source>
        <dbReference type="ARBA" id="ARBA00023170"/>
    </source>
</evidence>
<dbReference type="Gene3D" id="3.30.200.20">
    <property type="entry name" value="Phosphorylase Kinase, domain 1"/>
    <property type="match status" value="1"/>
</dbReference>
<dbReference type="EMBL" id="WHWC01000016">
    <property type="protein sequence ID" value="KAG8367261.1"/>
    <property type="molecule type" value="Genomic_DNA"/>
</dbReference>
<dbReference type="FunFam" id="3.80.10.10:FF:000095">
    <property type="entry name" value="LRR receptor-like serine/threonine-protein kinase GSO1"/>
    <property type="match status" value="1"/>
</dbReference>
<feature type="binding site" evidence="20">
    <location>
        <position position="563"/>
    </location>
    <ligand>
        <name>ATP</name>
        <dbReference type="ChEBI" id="CHEBI:30616"/>
    </ligand>
</feature>
<keyword evidence="17" id="KW-0325">Glycoprotein</keyword>
<evidence type="ECO:0000256" key="5">
    <source>
        <dbReference type="ARBA" id="ARBA00022553"/>
    </source>
</evidence>
<evidence type="ECO:0000256" key="14">
    <source>
        <dbReference type="ARBA" id="ARBA00022989"/>
    </source>
</evidence>
<evidence type="ECO:0000256" key="12">
    <source>
        <dbReference type="ARBA" id="ARBA00022777"/>
    </source>
</evidence>
<dbReference type="Pfam" id="PF00069">
    <property type="entry name" value="Pkinase"/>
    <property type="match status" value="1"/>
</dbReference>
<dbReference type="InterPro" id="IPR001611">
    <property type="entry name" value="Leu-rich_rpt"/>
</dbReference>
<evidence type="ECO:0000256" key="9">
    <source>
        <dbReference type="ARBA" id="ARBA00022729"/>
    </source>
</evidence>
<evidence type="ECO:0000256" key="21">
    <source>
        <dbReference type="SAM" id="Phobius"/>
    </source>
</evidence>
<dbReference type="FunFam" id="3.80.10.10:FF:000233">
    <property type="entry name" value="Leucine-rich repeat receptor-like protein kinase TDR"/>
    <property type="match status" value="1"/>
</dbReference>
<dbReference type="SMART" id="SM00365">
    <property type="entry name" value="LRR_SD22"/>
    <property type="match status" value="4"/>
</dbReference>
<evidence type="ECO:0000256" key="6">
    <source>
        <dbReference type="ARBA" id="ARBA00022614"/>
    </source>
</evidence>
<keyword evidence="15 21" id="KW-0472">Membrane</keyword>
<dbReference type="FunFam" id="1.10.510.10:FF:000358">
    <property type="entry name" value="Putative leucine-rich repeat receptor-like serine/threonine-protein kinase"/>
    <property type="match status" value="1"/>
</dbReference>
<evidence type="ECO:0000256" key="10">
    <source>
        <dbReference type="ARBA" id="ARBA00022737"/>
    </source>
</evidence>
<dbReference type="EC" id="2.7.11.1" evidence="2"/>
<evidence type="ECO:0000256" key="19">
    <source>
        <dbReference type="ARBA" id="ARBA00048679"/>
    </source>
</evidence>
<dbReference type="InterPro" id="IPR051809">
    <property type="entry name" value="Plant_receptor-like_S/T_kinase"/>
</dbReference>
<dbReference type="SMART" id="SM00220">
    <property type="entry name" value="S_TKc"/>
    <property type="match status" value="1"/>
</dbReference>
<dbReference type="SUPFAM" id="SSF52058">
    <property type="entry name" value="L domain-like"/>
    <property type="match status" value="2"/>
</dbReference>
<dbReference type="AlphaFoldDB" id="A0AAV6WH32"/>
<evidence type="ECO:0000313" key="23">
    <source>
        <dbReference type="EMBL" id="KAG8367261.1"/>
    </source>
</evidence>
<evidence type="ECO:0000256" key="7">
    <source>
        <dbReference type="ARBA" id="ARBA00022679"/>
    </source>
</evidence>
<comment type="caution">
    <text evidence="23">The sequence shown here is derived from an EMBL/GenBank/DDBJ whole genome shotgun (WGS) entry which is preliminary data.</text>
</comment>
<keyword evidence="5" id="KW-0597">Phosphoprotein</keyword>
<dbReference type="PANTHER" id="PTHR27008:SF602">
    <property type="entry name" value="LRR RECEPTOR-LIKE SERINE_THREONINE-PROTEIN KINASE EFR"/>
    <property type="match status" value="1"/>
</dbReference>
<dbReference type="GO" id="GO:0005524">
    <property type="term" value="F:ATP binding"/>
    <property type="evidence" value="ECO:0007669"/>
    <property type="project" value="UniProtKB-UniRule"/>
</dbReference>
<evidence type="ECO:0000256" key="1">
    <source>
        <dbReference type="ARBA" id="ARBA00004162"/>
    </source>
</evidence>
<dbReference type="PROSITE" id="PS50011">
    <property type="entry name" value="PROTEIN_KINASE_DOM"/>
    <property type="match status" value="1"/>
</dbReference>
<dbReference type="PROSITE" id="PS00108">
    <property type="entry name" value="PROTEIN_KINASE_ST"/>
    <property type="match status" value="1"/>
</dbReference>
<proteinExistence type="predicted"/>
<keyword evidence="3" id="KW-1003">Cell membrane</keyword>